<dbReference type="Proteomes" id="UP001379533">
    <property type="component" value="Chromosome"/>
</dbReference>
<accession>A0ABZ2KIE6</accession>
<reference evidence="1 2" key="1">
    <citation type="submission" date="2021-12" db="EMBL/GenBank/DDBJ databases">
        <title>Discovery of the Pendulisporaceae a myxobacterial family with distinct sporulation behavior and unique specialized metabolism.</title>
        <authorList>
            <person name="Garcia R."/>
            <person name="Popoff A."/>
            <person name="Bader C.D."/>
            <person name="Loehr J."/>
            <person name="Walesch S."/>
            <person name="Walt C."/>
            <person name="Boldt J."/>
            <person name="Bunk B."/>
            <person name="Haeckl F.J.F.P.J."/>
            <person name="Gunesch A.P."/>
            <person name="Birkelbach J."/>
            <person name="Nuebel U."/>
            <person name="Pietschmann T."/>
            <person name="Bach T."/>
            <person name="Mueller R."/>
        </authorList>
    </citation>
    <scope>NUCLEOTIDE SEQUENCE [LARGE SCALE GENOMIC DNA]</scope>
    <source>
        <strain evidence="1 2">MSr12523</strain>
    </source>
</reference>
<dbReference type="RefSeq" id="WP_394849073.1">
    <property type="nucleotide sequence ID" value="NZ_CP089982.1"/>
</dbReference>
<name>A0ABZ2KIE6_9BACT</name>
<evidence type="ECO:0000313" key="2">
    <source>
        <dbReference type="Proteomes" id="UP001379533"/>
    </source>
</evidence>
<protein>
    <submittedName>
        <fullName evidence="1">SCP2 sterol-binding domain-containing protein</fullName>
    </submittedName>
</protein>
<proteinExistence type="predicted"/>
<evidence type="ECO:0000313" key="1">
    <source>
        <dbReference type="EMBL" id="WXA98461.1"/>
    </source>
</evidence>
<gene>
    <name evidence="1" type="ORF">LZC95_16680</name>
</gene>
<sequence length="148" mass="16024">MNDVSLAHGAEDNGLAVMLADLVRQNLEAKPHKKRDFAALAGSFSIVAEDAEVALTMRFAKGKLTIHDGIVGIPDVTIRGGSDTILALSNLPLTRPLGLPIPNPRDKNEVEVMRSVVADLRAGRVHIYGMAFHFPMLMRLTRVMSVNG</sequence>
<organism evidence="1 2">
    <name type="scientific">Pendulispora brunnea</name>
    <dbReference type="NCBI Taxonomy" id="2905690"/>
    <lineage>
        <taxon>Bacteria</taxon>
        <taxon>Pseudomonadati</taxon>
        <taxon>Myxococcota</taxon>
        <taxon>Myxococcia</taxon>
        <taxon>Myxococcales</taxon>
        <taxon>Sorangiineae</taxon>
        <taxon>Pendulisporaceae</taxon>
        <taxon>Pendulispora</taxon>
    </lineage>
</organism>
<keyword evidence="2" id="KW-1185">Reference proteome</keyword>
<dbReference type="EMBL" id="CP089982">
    <property type="protein sequence ID" value="WXA98461.1"/>
    <property type="molecule type" value="Genomic_DNA"/>
</dbReference>